<keyword evidence="2" id="KW-0812">Transmembrane</keyword>
<feature type="transmembrane region" description="Helical" evidence="2">
    <location>
        <begin position="15"/>
        <end position="37"/>
    </location>
</feature>
<dbReference type="PANTHER" id="PTHR45676">
    <property type="entry name" value="RING-H2 FINGER PROTEIN ATL51-RELATED"/>
    <property type="match status" value="1"/>
</dbReference>
<dbReference type="EMBL" id="JAYMYQ010000001">
    <property type="protein sequence ID" value="KAK7359323.1"/>
    <property type="molecule type" value="Genomic_DNA"/>
</dbReference>
<accession>A0AAN9MVR3</accession>
<dbReference type="Gene3D" id="3.30.40.10">
    <property type="entry name" value="Zinc/RING finger domain, C3HC4 (zinc finger)"/>
    <property type="match status" value="1"/>
</dbReference>
<keyword evidence="1" id="KW-0479">Metal-binding</keyword>
<comment type="caution">
    <text evidence="4">The sequence shown here is derived from an EMBL/GenBank/DDBJ whole genome shotgun (WGS) entry which is preliminary data.</text>
</comment>
<dbReference type="AlphaFoldDB" id="A0AAN9MVR3"/>
<reference evidence="4 5" key="1">
    <citation type="submission" date="2024-01" db="EMBL/GenBank/DDBJ databases">
        <title>The genomes of 5 underutilized Papilionoideae crops provide insights into root nodulation and disease resistanc.</title>
        <authorList>
            <person name="Jiang F."/>
        </authorList>
    </citation>
    <scope>NUCLEOTIDE SEQUENCE [LARGE SCALE GENOMIC DNA]</scope>
    <source>
        <strain evidence="4">LVBAO_FW01</strain>
        <tissue evidence="4">Leaves</tissue>
    </source>
</reference>
<dbReference type="CDD" id="cd16461">
    <property type="entry name" value="RING-H2_EL5-like"/>
    <property type="match status" value="1"/>
</dbReference>
<evidence type="ECO:0000313" key="4">
    <source>
        <dbReference type="EMBL" id="KAK7359323.1"/>
    </source>
</evidence>
<sequence length="186" mass="19962">MADNDQPVFTGKVGAVLIAMGTASFVVTMYHLIILCCNQPQPRRSIAELNASEQARSVVAASAPQRSIEESAAVAHLIPAHKYEKKKKSNDDVADGDEDGTCAVCLGEFEEGEDVRTLPECMHSFHVPCIDAWLYSHSSCPICRADATPSPAVLHRLPELGSGELNGHHSIDVMQIALVQSALARG</sequence>
<protein>
    <recommendedName>
        <fullName evidence="3">RING-type domain-containing protein</fullName>
    </recommendedName>
</protein>
<dbReference type="InterPro" id="IPR013083">
    <property type="entry name" value="Znf_RING/FYVE/PHD"/>
</dbReference>
<dbReference type="PROSITE" id="PS50089">
    <property type="entry name" value="ZF_RING_2"/>
    <property type="match status" value="1"/>
</dbReference>
<dbReference type="SUPFAM" id="SSF57850">
    <property type="entry name" value="RING/U-box"/>
    <property type="match status" value="1"/>
</dbReference>
<feature type="domain" description="RING-type" evidence="3">
    <location>
        <begin position="102"/>
        <end position="144"/>
    </location>
</feature>
<dbReference type="InterPro" id="IPR001841">
    <property type="entry name" value="Znf_RING"/>
</dbReference>
<dbReference type="Pfam" id="PF13639">
    <property type="entry name" value="zf-RING_2"/>
    <property type="match status" value="1"/>
</dbReference>
<dbReference type="GO" id="GO:0016567">
    <property type="term" value="P:protein ubiquitination"/>
    <property type="evidence" value="ECO:0007669"/>
    <property type="project" value="TreeGrafter"/>
</dbReference>
<dbReference type="Proteomes" id="UP001367508">
    <property type="component" value="Unassembled WGS sequence"/>
</dbReference>
<proteinExistence type="predicted"/>
<evidence type="ECO:0000259" key="3">
    <source>
        <dbReference type="PROSITE" id="PS50089"/>
    </source>
</evidence>
<dbReference type="SMART" id="SM00184">
    <property type="entry name" value="RING"/>
    <property type="match status" value="1"/>
</dbReference>
<evidence type="ECO:0000313" key="5">
    <source>
        <dbReference type="Proteomes" id="UP001367508"/>
    </source>
</evidence>
<gene>
    <name evidence="4" type="ORF">VNO77_01278</name>
</gene>
<keyword evidence="2" id="KW-0472">Membrane</keyword>
<dbReference type="PANTHER" id="PTHR45676:SF177">
    <property type="entry name" value="RING-TYPE E3 UBIQUITIN TRANSFERASE"/>
    <property type="match status" value="1"/>
</dbReference>
<keyword evidence="1" id="KW-0862">Zinc</keyword>
<evidence type="ECO:0000256" key="2">
    <source>
        <dbReference type="SAM" id="Phobius"/>
    </source>
</evidence>
<keyword evidence="5" id="KW-1185">Reference proteome</keyword>
<organism evidence="4 5">
    <name type="scientific">Canavalia gladiata</name>
    <name type="common">Sword bean</name>
    <name type="synonym">Dolichos gladiatus</name>
    <dbReference type="NCBI Taxonomy" id="3824"/>
    <lineage>
        <taxon>Eukaryota</taxon>
        <taxon>Viridiplantae</taxon>
        <taxon>Streptophyta</taxon>
        <taxon>Embryophyta</taxon>
        <taxon>Tracheophyta</taxon>
        <taxon>Spermatophyta</taxon>
        <taxon>Magnoliopsida</taxon>
        <taxon>eudicotyledons</taxon>
        <taxon>Gunneridae</taxon>
        <taxon>Pentapetalae</taxon>
        <taxon>rosids</taxon>
        <taxon>fabids</taxon>
        <taxon>Fabales</taxon>
        <taxon>Fabaceae</taxon>
        <taxon>Papilionoideae</taxon>
        <taxon>50 kb inversion clade</taxon>
        <taxon>NPAAA clade</taxon>
        <taxon>indigoferoid/millettioid clade</taxon>
        <taxon>Phaseoleae</taxon>
        <taxon>Canavalia</taxon>
    </lineage>
</organism>
<keyword evidence="2" id="KW-1133">Transmembrane helix</keyword>
<evidence type="ECO:0000256" key="1">
    <source>
        <dbReference type="PROSITE-ProRule" id="PRU00175"/>
    </source>
</evidence>
<name>A0AAN9MVR3_CANGL</name>
<keyword evidence="1" id="KW-0863">Zinc-finger</keyword>
<dbReference type="GO" id="GO:0008270">
    <property type="term" value="F:zinc ion binding"/>
    <property type="evidence" value="ECO:0007669"/>
    <property type="project" value="UniProtKB-KW"/>
</dbReference>